<gene>
    <name evidence="19" type="ORF">PSTT_07005</name>
</gene>
<dbReference type="NCBIfam" id="NF004349">
    <property type="entry name" value="PRK05729.1"/>
    <property type="match status" value="1"/>
</dbReference>
<dbReference type="FunFam" id="3.40.50.620:FF:000078">
    <property type="entry name" value="Valine--tRNA ligase, mitochondrial"/>
    <property type="match status" value="1"/>
</dbReference>
<dbReference type="GO" id="GO:0004832">
    <property type="term" value="F:valine-tRNA ligase activity"/>
    <property type="evidence" value="ECO:0007669"/>
    <property type="project" value="UniProtKB-EC"/>
</dbReference>
<dbReference type="InterPro" id="IPR009080">
    <property type="entry name" value="tRNAsynth_Ia_anticodon-bd"/>
</dbReference>
<evidence type="ECO:0000313" key="19">
    <source>
        <dbReference type="EMBL" id="POW09117.1"/>
    </source>
</evidence>
<keyword evidence="5" id="KW-0963">Cytoplasm</keyword>
<protein>
    <recommendedName>
        <fullName evidence="12">Valine--tRNA ligase, mitochondrial</fullName>
        <ecNumber evidence="4">6.1.1.9</ecNumber>
    </recommendedName>
    <alternativeName>
        <fullName evidence="11">Valyl-tRNA synthetase</fullName>
    </alternativeName>
</protein>
<comment type="similarity">
    <text evidence="3 14">Belongs to the class-I aminoacyl-tRNA synthetase family.</text>
</comment>
<dbReference type="InterPro" id="IPR002300">
    <property type="entry name" value="aa-tRNA-synth_Ia"/>
</dbReference>
<feature type="coiled-coil region" evidence="15">
    <location>
        <begin position="1040"/>
        <end position="1102"/>
    </location>
</feature>
<evidence type="ECO:0000256" key="2">
    <source>
        <dbReference type="ARBA" id="ARBA00004496"/>
    </source>
</evidence>
<organism evidence="19 20">
    <name type="scientific">Puccinia striiformis</name>
    <dbReference type="NCBI Taxonomy" id="27350"/>
    <lineage>
        <taxon>Eukaryota</taxon>
        <taxon>Fungi</taxon>
        <taxon>Dikarya</taxon>
        <taxon>Basidiomycota</taxon>
        <taxon>Pucciniomycotina</taxon>
        <taxon>Pucciniomycetes</taxon>
        <taxon>Pucciniales</taxon>
        <taxon>Pucciniaceae</taxon>
        <taxon>Puccinia</taxon>
    </lineage>
</organism>
<name>A0A2S4VHX5_9BASI</name>
<dbReference type="GO" id="GO:0005739">
    <property type="term" value="C:mitochondrion"/>
    <property type="evidence" value="ECO:0007669"/>
    <property type="project" value="UniProtKB-SubCell"/>
</dbReference>
<dbReference type="GO" id="GO:0005829">
    <property type="term" value="C:cytosol"/>
    <property type="evidence" value="ECO:0007669"/>
    <property type="project" value="TreeGrafter"/>
</dbReference>
<keyword evidence="9 14" id="KW-0648">Protein biosynthesis</keyword>
<keyword evidence="7 14" id="KW-0547">Nucleotide-binding</keyword>
<comment type="catalytic activity">
    <reaction evidence="13">
        <text>tRNA(Val) + L-valine + ATP = L-valyl-tRNA(Val) + AMP + diphosphate</text>
        <dbReference type="Rhea" id="RHEA:10704"/>
        <dbReference type="Rhea" id="RHEA-COMP:9672"/>
        <dbReference type="Rhea" id="RHEA-COMP:9708"/>
        <dbReference type="ChEBI" id="CHEBI:30616"/>
        <dbReference type="ChEBI" id="CHEBI:33019"/>
        <dbReference type="ChEBI" id="CHEBI:57762"/>
        <dbReference type="ChEBI" id="CHEBI:78442"/>
        <dbReference type="ChEBI" id="CHEBI:78537"/>
        <dbReference type="ChEBI" id="CHEBI:456215"/>
        <dbReference type="EC" id="6.1.1.9"/>
    </reaction>
</comment>
<feature type="region of interest" description="Disordered" evidence="16">
    <location>
        <begin position="1"/>
        <end position="27"/>
    </location>
</feature>
<dbReference type="FunFam" id="1.10.730.10:FF:000009">
    <property type="entry name" value="Valine--tRNA ligase, mitochondrial"/>
    <property type="match status" value="1"/>
</dbReference>
<dbReference type="GO" id="GO:0002161">
    <property type="term" value="F:aminoacyl-tRNA deacylase activity"/>
    <property type="evidence" value="ECO:0007669"/>
    <property type="project" value="InterPro"/>
</dbReference>
<dbReference type="PANTHER" id="PTHR11946">
    <property type="entry name" value="VALYL-TRNA SYNTHETASES"/>
    <property type="match status" value="1"/>
</dbReference>
<evidence type="ECO:0000313" key="20">
    <source>
        <dbReference type="Proteomes" id="UP000239156"/>
    </source>
</evidence>
<reference evidence="19" key="1">
    <citation type="submission" date="2017-12" db="EMBL/GenBank/DDBJ databases">
        <title>Gene loss provides genomic basis for host adaptation in cereal stripe rust fungi.</title>
        <authorList>
            <person name="Xia C."/>
        </authorList>
    </citation>
    <scope>NUCLEOTIDE SEQUENCE [LARGE SCALE GENOMIC DNA]</scope>
    <source>
        <strain evidence="19">93-210</strain>
    </source>
</reference>
<dbReference type="InterPro" id="IPR014729">
    <property type="entry name" value="Rossmann-like_a/b/a_fold"/>
</dbReference>
<dbReference type="SUPFAM" id="SSF50677">
    <property type="entry name" value="ValRS/IleRS/LeuRS editing domain"/>
    <property type="match status" value="1"/>
</dbReference>
<comment type="caution">
    <text evidence="19">The sequence shown here is derived from an EMBL/GenBank/DDBJ whole genome shotgun (WGS) entry which is preliminary data.</text>
</comment>
<dbReference type="Gene3D" id="1.10.287.380">
    <property type="entry name" value="Valyl-tRNA synthetase, C-terminal domain"/>
    <property type="match status" value="1"/>
</dbReference>
<evidence type="ECO:0000256" key="13">
    <source>
        <dbReference type="ARBA" id="ARBA00047552"/>
    </source>
</evidence>
<evidence type="ECO:0000256" key="10">
    <source>
        <dbReference type="ARBA" id="ARBA00023146"/>
    </source>
</evidence>
<dbReference type="Gene3D" id="3.90.740.10">
    <property type="entry name" value="Valyl/Leucyl/Isoleucyl-tRNA synthetase, editing domain"/>
    <property type="match status" value="1"/>
</dbReference>
<keyword evidence="10 14" id="KW-0030">Aminoacyl-tRNA synthetase</keyword>
<feature type="domain" description="Methionyl/Valyl/Leucyl/Isoleucyl-tRNA synthetase anticodon-binding" evidence="18">
    <location>
        <begin position="823"/>
        <end position="974"/>
    </location>
</feature>
<dbReference type="Gene3D" id="3.40.50.620">
    <property type="entry name" value="HUPs"/>
    <property type="match status" value="2"/>
</dbReference>
<comment type="subcellular location">
    <subcellularLocation>
        <location evidence="2">Cytoplasm</location>
    </subcellularLocation>
    <subcellularLocation>
        <location evidence="1">Mitochondrion</location>
    </subcellularLocation>
</comment>
<keyword evidence="8 14" id="KW-0067">ATP-binding</keyword>
<evidence type="ECO:0000256" key="8">
    <source>
        <dbReference type="ARBA" id="ARBA00022840"/>
    </source>
</evidence>
<dbReference type="Gene3D" id="1.10.730.10">
    <property type="entry name" value="Isoleucyl-tRNA Synthetase, Domain 1"/>
    <property type="match status" value="1"/>
</dbReference>
<evidence type="ECO:0000256" key="15">
    <source>
        <dbReference type="SAM" id="Coils"/>
    </source>
</evidence>
<dbReference type="AlphaFoldDB" id="A0A2S4VHX5"/>
<dbReference type="InterPro" id="IPR009008">
    <property type="entry name" value="Val/Leu/Ile-tRNA-synth_edit"/>
</dbReference>
<evidence type="ECO:0000259" key="18">
    <source>
        <dbReference type="Pfam" id="PF08264"/>
    </source>
</evidence>
<evidence type="ECO:0000256" key="16">
    <source>
        <dbReference type="SAM" id="MobiDB-lite"/>
    </source>
</evidence>
<dbReference type="Pfam" id="PF08264">
    <property type="entry name" value="Anticodon_1"/>
    <property type="match status" value="1"/>
</dbReference>
<keyword evidence="6 14" id="KW-0436">Ligase</keyword>
<dbReference type="GO" id="GO:0005524">
    <property type="term" value="F:ATP binding"/>
    <property type="evidence" value="ECO:0007669"/>
    <property type="project" value="UniProtKB-KW"/>
</dbReference>
<feature type="domain" description="Aminoacyl-tRNA synthetase class Ia" evidence="17">
    <location>
        <begin position="628"/>
        <end position="778"/>
    </location>
</feature>
<dbReference type="InterPro" id="IPR037118">
    <property type="entry name" value="Val-tRNA_synth_C_sf"/>
</dbReference>
<feature type="domain" description="Aminoacyl-tRNA synthetase class Ia" evidence="17">
    <location>
        <begin position="128"/>
        <end position="621"/>
    </location>
</feature>
<dbReference type="VEuPathDB" id="FungiDB:PSTT_07005"/>
<dbReference type="FunFam" id="3.90.740.10:FF:000005">
    <property type="entry name" value="Valine--tRNA ligase, mitochondrial"/>
    <property type="match status" value="1"/>
</dbReference>
<evidence type="ECO:0000256" key="14">
    <source>
        <dbReference type="RuleBase" id="RU363035"/>
    </source>
</evidence>
<dbReference type="VEuPathDB" id="FungiDB:PSHT_13411"/>
<dbReference type="CDD" id="cd00817">
    <property type="entry name" value="ValRS_core"/>
    <property type="match status" value="1"/>
</dbReference>
<dbReference type="EC" id="6.1.1.9" evidence="4"/>
<keyword evidence="20" id="KW-1185">Reference proteome</keyword>
<dbReference type="NCBIfam" id="TIGR00422">
    <property type="entry name" value="valS"/>
    <property type="match status" value="1"/>
</dbReference>
<dbReference type="InterPro" id="IPR033705">
    <property type="entry name" value="Anticodon_Ia_Val"/>
</dbReference>
<dbReference type="SUPFAM" id="SSF52374">
    <property type="entry name" value="Nucleotidylyl transferase"/>
    <property type="match status" value="1"/>
</dbReference>
<evidence type="ECO:0000256" key="4">
    <source>
        <dbReference type="ARBA" id="ARBA00013169"/>
    </source>
</evidence>
<evidence type="ECO:0000256" key="3">
    <source>
        <dbReference type="ARBA" id="ARBA00005594"/>
    </source>
</evidence>
<accession>A0A2S4VHX5</accession>
<dbReference type="Proteomes" id="UP000239156">
    <property type="component" value="Unassembled WGS sequence"/>
</dbReference>
<dbReference type="InterPro" id="IPR013155">
    <property type="entry name" value="M/V/L/I-tRNA-synth_anticd-bd"/>
</dbReference>
<dbReference type="EMBL" id="PKSL01000058">
    <property type="protein sequence ID" value="POW09117.1"/>
    <property type="molecule type" value="Genomic_DNA"/>
</dbReference>
<evidence type="ECO:0000256" key="5">
    <source>
        <dbReference type="ARBA" id="ARBA00022490"/>
    </source>
</evidence>
<proteinExistence type="inferred from homology"/>
<dbReference type="PRINTS" id="PR00986">
    <property type="entry name" value="TRNASYNTHVAL"/>
</dbReference>
<feature type="compositionally biased region" description="Low complexity" evidence="16">
    <location>
        <begin position="1"/>
        <end position="18"/>
    </location>
</feature>
<evidence type="ECO:0000256" key="7">
    <source>
        <dbReference type="ARBA" id="ARBA00022741"/>
    </source>
</evidence>
<evidence type="ECO:0000256" key="1">
    <source>
        <dbReference type="ARBA" id="ARBA00004173"/>
    </source>
</evidence>
<evidence type="ECO:0000259" key="17">
    <source>
        <dbReference type="Pfam" id="PF00133"/>
    </source>
</evidence>
<dbReference type="Pfam" id="PF00133">
    <property type="entry name" value="tRNA-synt_1"/>
    <property type="match status" value="2"/>
</dbReference>
<dbReference type="CDD" id="cd07962">
    <property type="entry name" value="Anticodon_Ia_Val"/>
    <property type="match status" value="1"/>
</dbReference>
<evidence type="ECO:0000256" key="6">
    <source>
        <dbReference type="ARBA" id="ARBA00022598"/>
    </source>
</evidence>
<dbReference type="SUPFAM" id="SSF47323">
    <property type="entry name" value="Anticodon-binding domain of a subclass of class I aminoacyl-tRNA synthetases"/>
    <property type="match status" value="1"/>
</dbReference>
<sequence length="1104" mass="123735">MAAGEPTEQQAAPAAPQEEISKSALKRAAKEAQRAALKAAKGVRETPEVGCLAQDFFHSCQDQMTDIQRANSQATKAGGSGRAAAKKEKADTKVVGPVFVNNVPEGEKKDMSVPMASGYHPPAVESAWYSWWVKSGFFEPEFGPDGQILPAGVFVVPAPPPNVTGSLHIGHALTIAIQDTLVRWNRMLGKTVLFNPGFDHAGISTQSVVEKRLFKSTGQTRHDLGREKFLETVFSWKDDYQARITNQLNRLGASYDWGRARFTMDPQLSKAVVEAFVRLHDEGVIYRSNRLVNWCVRLNTALSNEEVDQMEIKGKTMLSVPGYDVREKFEFGTMVYFAWEIEGTDERITVGTTRPETMLGDVAIAVHPDDPRYKHLIGKRPVHPLIPTRRMIIVGDEIADPEKGTGAVKITPAHSFEDYEVGVRHQLEMINVLNDDGTMNANAGPEFQGMKRFTARKAVVEALKAKNLWIETKDNGVMQIPVCSKSGDFIEPLIKPQWWLNCKELSQETLKRARAGEIKIAPKATEKEWYSWLEGMRDWCISRQLWWGHRCPAYFINIEGQTQDETNGDFWVAGRTVEEAQTKAQERFPNEKFTLRQDDDVLDTWFSSGLWPFSIMGWPDKVCPFSFSTWFDHVVTTGLHFQKTPDLEKFYPSSLLETGWDIIFFWVAKMTILGVKLTGQMPFSEVFCHAMIRDAHGRKMSKSKGNVIDPIDVIDGITLDALATQLQTGNLDEKELKTALAGQKADFGKTNGIPPCGADALRFALCAYTSSGRSINLDVLRVEGYRKFCNKLWNATRFALLKLDDGFVPRSSADPSGKESLVEKWILHKLNECSHNVNKALEDRSFMAATSAVHEFWLYDLCDVYIEAMKPMTAPEIPMENQASAQNTLYTCLDHGLRLLHPFMPFVTEELWHRLPRRPQDTTPSICKAAFPVHKPVFEAAKELEDFETVFASVKAVRSIAAPYGLRTNLQVTVCSLDQTSAKLLGTQIPTIQTLIKGCTSVVVVTDTKDVPPGCLAESINSNVTAHLLVAGVLNLKNEIIKAEKRILAIEMSVEKLEKQMKLPEYESKIPDEVKETNSKMLLNYQKEIETLQNQIANFSAMDK</sequence>
<dbReference type="PROSITE" id="PS00178">
    <property type="entry name" value="AA_TRNA_LIGASE_I"/>
    <property type="match status" value="1"/>
</dbReference>
<dbReference type="InterPro" id="IPR002303">
    <property type="entry name" value="Valyl-tRNA_ligase"/>
</dbReference>
<dbReference type="FunFam" id="3.40.50.620:FF:000020">
    <property type="entry name" value="Valine--tRNA ligase, mitochondrial"/>
    <property type="match status" value="1"/>
</dbReference>
<evidence type="ECO:0000256" key="9">
    <source>
        <dbReference type="ARBA" id="ARBA00022917"/>
    </source>
</evidence>
<evidence type="ECO:0000256" key="12">
    <source>
        <dbReference type="ARBA" id="ARBA00040837"/>
    </source>
</evidence>
<keyword evidence="15" id="KW-0175">Coiled coil</keyword>
<evidence type="ECO:0000256" key="11">
    <source>
        <dbReference type="ARBA" id="ARBA00029936"/>
    </source>
</evidence>
<dbReference type="HAMAP" id="MF_02004">
    <property type="entry name" value="Val_tRNA_synth_type1"/>
    <property type="match status" value="1"/>
</dbReference>
<dbReference type="PANTHER" id="PTHR11946:SF109">
    <property type="entry name" value="VALINE--TRNA LIGASE"/>
    <property type="match status" value="1"/>
</dbReference>
<dbReference type="GO" id="GO:0006438">
    <property type="term" value="P:valyl-tRNA aminoacylation"/>
    <property type="evidence" value="ECO:0007669"/>
    <property type="project" value="InterPro"/>
</dbReference>
<dbReference type="InterPro" id="IPR001412">
    <property type="entry name" value="aa-tRNA-synth_I_CS"/>
</dbReference>